<protein>
    <recommendedName>
        <fullName evidence="4">Lysozyme inhibitor LprI N-terminal domain-containing protein</fullName>
    </recommendedName>
</protein>
<keyword evidence="3" id="KW-1185">Reference proteome</keyword>
<evidence type="ECO:0000313" key="3">
    <source>
        <dbReference type="Proteomes" id="UP000263595"/>
    </source>
</evidence>
<evidence type="ECO:0008006" key="4">
    <source>
        <dbReference type="Google" id="ProtNLM"/>
    </source>
</evidence>
<feature type="signal peptide" evidence="1">
    <location>
        <begin position="1"/>
        <end position="21"/>
    </location>
</feature>
<dbReference type="EMBL" id="UNOZ01000013">
    <property type="protein sequence ID" value="SYX89928.1"/>
    <property type="molecule type" value="Genomic_DNA"/>
</dbReference>
<dbReference type="AlphaFoldDB" id="A0A383RU77"/>
<dbReference type="OrthoDB" id="6888734at2"/>
<gene>
    <name evidence="2" type="ORF">CCOS865_02194</name>
</gene>
<dbReference type="RefSeq" id="WP_119140667.1">
    <property type="nucleotide sequence ID" value="NZ_CBCSFL010000026.1"/>
</dbReference>
<feature type="chain" id="PRO_5017062376" description="Lysozyme inhibitor LprI N-terminal domain-containing protein" evidence="1">
    <location>
        <begin position="22"/>
        <end position="141"/>
    </location>
</feature>
<sequence length="141" mass="15848">MRKHLLLALLAPTLWMNAAFADPTYIEKMSGLTAVCTIDAISQQLEVNSAARKYGEGSKKWSDAFHHRLSVVRSCADDAKNKGKVLYKAEAERLPALKPELAEMYVSWLGYLDHLTDEDRDSYQRAYELSANRLKASVDAI</sequence>
<dbReference type="Proteomes" id="UP000263595">
    <property type="component" value="Unassembled WGS sequence"/>
</dbReference>
<accession>A0A383RU77</accession>
<proteinExistence type="predicted"/>
<evidence type="ECO:0000256" key="1">
    <source>
        <dbReference type="SAM" id="SignalP"/>
    </source>
</evidence>
<reference evidence="3" key="1">
    <citation type="submission" date="2018-08" db="EMBL/GenBank/DDBJ databases">
        <authorList>
            <person name="Blom J."/>
        </authorList>
    </citation>
    <scope>NUCLEOTIDE SEQUENCE [LARGE SCALE GENOMIC DNA]</scope>
    <source>
        <strain evidence="3">CCOS 865</strain>
    </source>
</reference>
<name>A0A383RU77_9PSED</name>
<evidence type="ECO:0000313" key="2">
    <source>
        <dbReference type="EMBL" id="SYX89928.1"/>
    </source>
</evidence>
<keyword evidence="1" id="KW-0732">Signal</keyword>
<organism evidence="2 3">
    <name type="scientific">Pseudomonas reidholzensis</name>
    <dbReference type="NCBI Taxonomy" id="1785162"/>
    <lineage>
        <taxon>Bacteria</taxon>
        <taxon>Pseudomonadati</taxon>
        <taxon>Pseudomonadota</taxon>
        <taxon>Gammaproteobacteria</taxon>
        <taxon>Pseudomonadales</taxon>
        <taxon>Pseudomonadaceae</taxon>
        <taxon>Pseudomonas</taxon>
    </lineage>
</organism>